<protein>
    <recommendedName>
        <fullName evidence="3 5">Regulatory protein RecX</fullName>
    </recommendedName>
</protein>
<comment type="subcellular location">
    <subcellularLocation>
        <location evidence="1 5">Cytoplasm</location>
    </subcellularLocation>
</comment>
<dbReference type="InterPro" id="IPR036388">
    <property type="entry name" value="WH-like_DNA-bd_sf"/>
</dbReference>
<proteinExistence type="inferred from homology"/>
<organism evidence="9 10">
    <name type="scientific">Mucilaginibacter galii</name>
    <dbReference type="NCBI Taxonomy" id="2005073"/>
    <lineage>
        <taxon>Bacteria</taxon>
        <taxon>Pseudomonadati</taxon>
        <taxon>Bacteroidota</taxon>
        <taxon>Sphingobacteriia</taxon>
        <taxon>Sphingobacteriales</taxon>
        <taxon>Sphingobacteriaceae</taxon>
        <taxon>Mucilaginibacter</taxon>
    </lineage>
</organism>
<dbReference type="PANTHER" id="PTHR33602">
    <property type="entry name" value="REGULATORY PROTEIN RECX FAMILY PROTEIN"/>
    <property type="match status" value="1"/>
</dbReference>
<dbReference type="Gene3D" id="1.10.10.10">
    <property type="entry name" value="Winged helix-like DNA-binding domain superfamily/Winged helix DNA-binding domain"/>
    <property type="match status" value="3"/>
</dbReference>
<evidence type="ECO:0000256" key="5">
    <source>
        <dbReference type="HAMAP-Rule" id="MF_01114"/>
    </source>
</evidence>
<evidence type="ECO:0000256" key="4">
    <source>
        <dbReference type="ARBA" id="ARBA00022490"/>
    </source>
</evidence>
<feature type="domain" description="RecX third three-helical" evidence="7">
    <location>
        <begin position="164"/>
        <end position="210"/>
    </location>
</feature>
<dbReference type="HAMAP" id="MF_01114">
    <property type="entry name" value="RecX"/>
    <property type="match status" value="1"/>
</dbReference>
<dbReference type="InterPro" id="IPR003783">
    <property type="entry name" value="Regulatory_RecX"/>
</dbReference>
<comment type="similarity">
    <text evidence="2 5">Belongs to the RecX family.</text>
</comment>
<evidence type="ECO:0000259" key="7">
    <source>
        <dbReference type="Pfam" id="PF21981"/>
    </source>
</evidence>
<accession>A0A917J7V7</accession>
<evidence type="ECO:0000313" key="9">
    <source>
        <dbReference type="EMBL" id="GGI50259.1"/>
    </source>
</evidence>
<feature type="domain" description="RecX first three-helical" evidence="8">
    <location>
        <begin position="70"/>
        <end position="109"/>
    </location>
</feature>
<dbReference type="Pfam" id="PF21982">
    <property type="entry name" value="RecX_HTH1"/>
    <property type="match status" value="1"/>
</dbReference>
<dbReference type="InterPro" id="IPR053926">
    <property type="entry name" value="RecX_HTH_1st"/>
</dbReference>
<sequence>MPAIGNEGTDVVFPYNGAAGAYHLLHLGYRILAAQHVTKVAIFIQTQEFLVNLVCMEEPKKKRITDEKTALAKAEHFCAYQERSQQEVRNKLYELGMYPTGVESVISQLITGNFLNEERFARAYTQGKFNLKGWGRIKIKQGLKLKQVPDKLISKALQTIDGDAYLATLQKLIEKKQAVTTEKNTFKRRYKLQQYAMSRGYESDLINDVLKDSEL</sequence>
<dbReference type="Proteomes" id="UP000662074">
    <property type="component" value="Unassembled WGS sequence"/>
</dbReference>
<dbReference type="InterPro" id="IPR053924">
    <property type="entry name" value="RecX_HTH_2nd"/>
</dbReference>
<feature type="domain" description="RecX second three-helical" evidence="6">
    <location>
        <begin position="116"/>
        <end position="157"/>
    </location>
</feature>
<evidence type="ECO:0000313" key="10">
    <source>
        <dbReference type="Proteomes" id="UP000662074"/>
    </source>
</evidence>
<evidence type="ECO:0000259" key="8">
    <source>
        <dbReference type="Pfam" id="PF21982"/>
    </source>
</evidence>
<evidence type="ECO:0000259" key="6">
    <source>
        <dbReference type="Pfam" id="PF02631"/>
    </source>
</evidence>
<keyword evidence="4 5" id="KW-0963">Cytoplasm</keyword>
<keyword evidence="10" id="KW-1185">Reference proteome</keyword>
<gene>
    <name evidence="5" type="primary">recX</name>
    <name evidence="9" type="ORF">GCM10011425_14710</name>
</gene>
<dbReference type="Pfam" id="PF21981">
    <property type="entry name" value="RecX_HTH3"/>
    <property type="match status" value="1"/>
</dbReference>
<dbReference type="AlphaFoldDB" id="A0A917J7V7"/>
<dbReference type="EMBL" id="BMDO01000003">
    <property type="protein sequence ID" value="GGI50259.1"/>
    <property type="molecule type" value="Genomic_DNA"/>
</dbReference>
<dbReference type="InterPro" id="IPR053925">
    <property type="entry name" value="RecX_HTH_3rd"/>
</dbReference>
<dbReference type="Pfam" id="PF02631">
    <property type="entry name" value="RecX_HTH2"/>
    <property type="match status" value="1"/>
</dbReference>
<evidence type="ECO:0000256" key="1">
    <source>
        <dbReference type="ARBA" id="ARBA00004496"/>
    </source>
</evidence>
<dbReference type="GO" id="GO:0005737">
    <property type="term" value="C:cytoplasm"/>
    <property type="evidence" value="ECO:0007669"/>
    <property type="project" value="UniProtKB-SubCell"/>
</dbReference>
<comment type="function">
    <text evidence="5">Modulates RecA activity.</text>
</comment>
<dbReference type="PANTHER" id="PTHR33602:SF1">
    <property type="entry name" value="REGULATORY PROTEIN RECX FAMILY PROTEIN"/>
    <property type="match status" value="1"/>
</dbReference>
<name>A0A917J7V7_9SPHI</name>
<evidence type="ECO:0000256" key="2">
    <source>
        <dbReference type="ARBA" id="ARBA00009695"/>
    </source>
</evidence>
<evidence type="ECO:0000256" key="3">
    <source>
        <dbReference type="ARBA" id="ARBA00018111"/>
    </source>
</evidence>
<dbReference type="GO" id="GO:0006282">
    <property type="term" value="P:regulation of DNA repair"/>
    <property type="evidence" value="ECO:0007669"/>
    <property type="project" value="UniProtKB-UniRule"/>
</dbReference>
<comment type="caution">
    <text evidence="9">The sequence shown here is derived from an EMBL/GenBank/DDBJ whole genome shotgun (WGS) entry which is preliminary data.</text>
</comment>
<reference evidence="9" key="2">
    <citation type="submission" date="2020-09" db="EMBL/GenBank/DDBJ databases">
        <authorList>
            <person name="Sun Q."/>
            <person name="Sedlacek I."/>
        </authorList>
    </citation>
    <scope>NUCLEOTIDE SEQUENCE</scope>
    <source>
        <strain evidence="9">CCM 8711</strain>
    </source>
</reference>
<reference evidence="9" key="1">
    <citation type="journal article" date="2014" name="Int. J. Syst. Evol. Microbiol.">
        <title>Complete genome sequence of Corynebacterium casei LMG S-19264T (=DSM 44701T), isolated from a smear-ripened cheese.</title>
        <authorList>
            <consortium name="US DOE Joint Genome Institute (JGI-PGF)"/>
            <person name="Walter F."/>
            <person name="Albersmeier A."/>
            <person name="Kalinowski J."/>
            <person name="Ruckert C."/>
        </authorList>
    </citation>
    <scope>NUCLEOTIDE SEQUENCE</scope>
    <source>
        <strain evidence="9">CCM 8711</strain>
    </source>
</reference>